<dbReference type="InterPro" id="IPR001647">
    <property type="entry name" value="HTH_TetR"/>
</dbReference>
<protein>
    <submittedName>
        <fullName evidence="4">TetR/AcrR family transcriptional regulator</fullName>
    </submittedName>
</protein>
<dbReference type="PANTHER" id="PTHR43479">
    <property type="entry name" value="ACREF/ENVCD OPERON REPRESSOR-RELATED"/>
    <property type="match status" value="1"/>
</dbReference>
<dbReference type="Proteomes" id="UP000294543">
    <property type="component" value="Unassembled WGS sequence"/>
</dbReference>
<feature type="DNA-binding region" description="H-T-H motif" evidence="2">
    <location>
        <begin position="29"/>
        <end position="48"/>
    </location>
</feature>
<sequence>MDLRVRRTRKLLWGALLALLANKPFNELTVDEICRRAMVNRTTFYKHYRDKQDLARRGAEEMLETLSATLEDDPDETAQQAAHGIPPEHIAALFAHVASEPTFYRLAFHGEAALPFKPILERLLAERSLSRLAKLTREVAGTVPDQMISAFGAGALVSVLSWWVAVDFAIPPETMAKHVTFMMTHGTHAAAGVV</sequence>
<dbReference type="PANTHER" id="PTHR43479:SF7">
    <property type="entry name" value="TETR-FAMILY TRANSCRIPTIONAL REGULATOR"/>
    <property type="match status" value="1"/>
</dbReference>
<dbReference type="PROSITE" id="PS50977">
    <property type="entry name" value="HTH_TETR_2"/>
    <property type="match status" value="1"/>
</dbReference>
<keyword evidence="1 2" id="KW-0238">DNA-binding</keyword>
<dbReference type="EMBL" id="SMKP01000033">
    <property type="protein sequence ID" value="TDD21619.1"/>
    <property type="molecule type" value="Genomic_DNA"/>
</dbReference>
<name>A0A4R4WV58_9ACTN</name>
<dbReference type="InterPro" id="IPR039532">
    <property type="entry name" value="TetR_C_Firmicutes"/>
</dbReference>
<dbReference type="GO" id="GO:0003677">
    <property type="term" value="F:DNA binding"/>
    <property type="evidence" value="ECO:0007669"/>
    <property type="project" value="UniProtKB-UniRule"/>
</dbReference>
<dbReference type="OrthoDB" id="3193022at2"/>
<evidence type="ECO:0000256" key="2">
    <source>
        <dbReference type="PROSITE-ProRule" id="PRU00335"/>
    </source>
</evidence>
<comment type="caution">
    <text evidence="4">The sequence shown here is derived from an EMBL/GenBank/DDBJ whole genome shotgun (WGS) entry which is preliminary data.</text>
</comment>
<dbReference type="RefSeq" id="WP_132508697.1">
    <property type="nucleotide sequence ID" value="NZ_SMKP01000033.1"/>
</dbReference>
<organism evidence="4 5">
    <name type="scientific">Nonomuraea diastatica</name>
    <dbReference type="NCBI Taxonomy" id="1848329"/>
    <lineage>
        <taxon>Bacteria</taxon>
        <taxon>Bacillati</taxon>
        <taxon>Actinomycetota</taxon>
        <taxon>Actinomycetes</taxon>
        <taxon>Streptosporangiales</taxon>
        <taxon>Streptosporangiaceae</taxon>
        <taxon>Nonomuraea</taxon>
    </lineage>
</organism>
<dbReference type="SUPFAM" id="SSF46689">
    <property type="entry name" value="Homeodomain-like"/>
    <property type="match status" value="1"/>
</dbReference>
<evidence type="ECO:0000256" key="1">
    <source>
        <dbReference type="ARBA" id="ARBA00023125"/>
    </source>
</evidence>
<proteinExistence type="predicted"/>
<reference evidence="4 5" key="1">
    <citation type="submission" date="2019-03" db="EMBL/GenBank/DDBJ databases">
        <title>Draft genome sequences of novel Actinobacteria.</title>
        <authorList>
            <person name="Sahin N."/>
            <person name="Ay H."/>
            <person name="Saygin H."/>
        </authorList>
    </citation>
    <scope>NUCLEOTIDE SEQUENCE [LARGE SCALE GENOMIC DNA]</scope>
    <source>
        <strain evidence="4 5">KC712</strain>
    </source>
</reference>
<dbReference type="Gene3D" id="1.10.357.10">
    <property type="entry name" value="Tetracycline Repressor, domain 2"/>
    <property type="match status" value="1"/>
</dbReference>
<gene>
    <name evidence="4" type="ORF">E1294_14415</name>
</gene>
<dbReference type="Pfam" id="PF00440">
    <property type="entry name" value="TetR_N"/>
    <property type="match status" value="1"/>
</dbReference>
<keyword evidence="5" id="KW-1185">Reference proteome</keyword>
<dbReference type="AlphaFoldDB" id="A0A4R4WV58"/>
<feature type="domain" description="HTH tetR-type" evidence="3">
    <location>
        <begin position="6"/>
        <end position="66"/>
    </location>
</feature>
<evidence type="ECO:0000259" key="3">
    <source>
        <dbReference type="PROSITE" id="PS50977"/>
    </source>
</evidence>
<accession>A0A4R4WV58</accession>
<dbReference type="InterPro" id="IPR050624">
    <property type="entry name" value="HTH-type_Tx_Regulator"/>
</dbReference>
<dbReference type="InterPro" id="IPR009057">
    <property type="entry name" value="Homeodomain-like_sf"/>
</dbReference>
<dbReference type="Pfam" id="PF14278">
    <property type="entry name" value="TetR_C_8"/>
    <property type="match status" value="1"/>
</dbReference>
<evidence type="ECO:0000313" key="4">
    <source>
        <dbReference type="EMBL" id="TDD21619.1"/>
    </source>
</evidence>
<evidence type="ECO:0000313" key="5">
    <source>
        <dbReference type="Proteomes" id="UP000294543"/>
    </source>
</evidence>